<dbReference type="Gene3D" id="3.30.40.10">
    <property type="entry name" value="Zinc/RING finger domain, C3HC4 (zinc finger)"/>
    <property type="match status" value="1"/>
</dbReference>
<keyword evidence="3" id="KW-0862">Zinc</keyword>
<evidence type="ECO:0000256" key="5">
    <source>
        <dbReference type="SAM" id="Coils"/>
    </source>
</evidence>
<evidence type="ECO:0000256" key="3">
    <source>
        <dbReference type="ARBA" id="ARBA00022833"/>
    </source>
</evidence>
<dbReference type="PROSITE" id="PS00518">
    <property type="entry name" value="ZF_RING_1"/>
    <property type="match status" value="1"/>
</dbReference>
<reference evidence="7" key="1">
    <citation type="journal article" date="2010" name="Science">
        <title>Plasticity of animal genome architecture unmasked by rapid evolution of a pelagic tunicate.</title>
        <authorList>
            <person name="Denoeud F."/>
            <person name="Henriet S."/>
            <person name="Mungpakdee S."/>
            <person name="Aury J.M."/>
            <person name="Da Silva C."/>
            <person name="Brinkmann H."/>
            <person name="Mikhaleva J."/>
            <person name="Olsen L.C."/>
            <person name="Jubin C."/>
            <person name="Canestro C."/>
            <person name="Bouquet J.M."/>
            <person name="Danks G."/>
            <person name="Poulain J."/>
            <person name="Campsteijn C."/>
            <person name="Adamski M."/>
            <person name="Cross I."/>
            <person name="Yadetie F."/>
            <person name="Muffato M."/>
            <person name="Louis A."/>
            <person name="Butcher S."/>
            <person name="Tsagkogeorga G."/>
            <person name="Konrad A."/>
            <person name="Singh S."/>
            <person name="Jensen M.F."/>
            <person name="Cong E.H."/>
            <person name="Eikeseth-Otteraa H."/>
            <person name="Noel B."/>
            <person name="Anthouard V."/>
            <person name="Porcel B.M."/>
            <person name="Kachouri-Lafond R."/>
            <person name="Nishino A."/>
            <person name="Ugolini M."/>
            <person name="Chourrout P."/>
            <person name="Nishida H."/>
            <person name="Aasland R."/>
            <person name="Huzurbazar S."/>
            <person name="Westhof E."/>
            <person name="Delsuc F."/>
            <person name="Lehrach H."/>
            <person name="Reinhardt R."/>
            <person name="Weissenbach J."/>
            <person name="Roy S.W."/>
            <person name="Artiguenave F."/>
            <person name="Postlethwait J.H."/>
            <person name="Manak J.R."/>
            <person name="Thompson E.M."/>
            <person name="Jaillon O."/>
            <person name="Du Pasquier L."/>
            <person name="Boudinot P."/>
            <person name="Liberles D.A."/>
            <person name="Volff J.N."/>
            <person name="Philippe H."/>
            <person name="Lenhard B."/>
            <person name="Roest Crollius H."/>
            <person name="Wincker P."/>
            <person name="Chourrout D."/>
        </authorList>
    </citation>
    <scope>NUCLEOTIDE SEQUENCE [LARGE SCALE GENOMIC DNA]</scope>
</reference>
<evidence type="ECO:0000259" key="6">
    <source>
        <dbReference type="PROSITE" id="PS50089"/>
    </source>
</evidence>
<feature type="domain" description="RING-type" evidence="6">
    <location>
        <begin position="203"/>
        <end position="243"/>
    </location>
</feature>
<dbReference type="AlphaFoldDB" id="E4XJF8"/>
<dbReference type="OrthoDB" id="8062037at2759"/>
<dbReference type="InParanoid" id="E4XJF8"/>
<dbReference type="Proteomes" id="UP000001307">
    <property type="component" value="Unassembled WGS sequence"/>
</dbReference>
<sequence>MNDFYIKDEFANNDRKVLKSCWNCRRYSLKMWRRLSSYSNPTYRCQNCAFGTDVDVVKPRFKGPFSNEILNEHHLHFEIVGNIFKCPNKNCDRQDLSFQEFYSKSCCNNILDTSSLDFNDSHIIDHDLLQKISVLHKKSGILKENAQLRYEEIKKKLEKAEKEMNDKEEEFEKIENKMAHYFSRTLNNITEGKPIEEDNRLFCKICFEKYNDDDRVQCVLLCRHSLCAKCLNTLPDKTCPVCRNPFTDDQIIKLCN</sequence>
<dbReference type="EMBL" id="FN655357">
    <property type="protein sequence ID" value="CBY38902.1"/>
    <property type="molecule type" value="Genomic_DNA"/>
</dbReference>
<dbReference type="InterPro" id="IPR017907">
    <property type="entry name" value="Znf_RING_CS"/>
</dbReference>
<name>E4XJF8_OIKDI</name>
<evidence type="ECO:0000313" key="8">
    <source>
        <dbReference type="EMBL" id="CBY38902.1"/>
    </source>
</evidence>
<dbReference type="GO" id="GO:0008270">
    <property type="term" value="F:zinc ion binding"/>
    <property type="evidence" value="ECO:0007669"/>
    <property type="project" value="UniProtKB-KW"/>
</dbReference>
<dbReference type="PROSITE" id="PS50089">
    <property type="entry name" value="ZF_RING_2"/>
    <property type="match status" value="1"/>
</dbReference>
<feature type="coiled-coil region" evidence="5">
    <location>
        <begin position="143"/>
        <end position="184"/>
    </location>
</feature>
<dbReference type="InterPro" id="IPR013083">
    <property type="entry name" value="Znf_RING/FYVE/PHD"/>
</dbReference>
<evidence type="ECO:0000313" key="9">
    <source>
        <dbReference type="Proteomes" id="UP000001307"/>
    </source>
</evidence>
<gene>
    <name evidence="7" type="ORF">GSOID_T00012751001</name>
    <name evidence="8" type="ORF">GSOID_T00019432001</name>
</gene>
<organism evidence="7">
    <name type="scientific">Oikopleura dioica</name>
    <name type="common">Tunicate</name>
    <dbReference type="NCBI Taxonomy" id="34765"/>
    <lineage>
        <taxon>Eukaryota</taxon>
        <taxon>Metazoa</taxon>
        <taxon>Chordata</taxon>
        <taxon>Tunicata</taxon>
        <taxon>Appendicularia</taxon>
        <taxon>Copelata</taxon>
        <taxon>Oikopleuridae</taxon>
        <taxon>Oikopleura</taxon>
    </lineage>
</organism>
<evidence type="ECO:0000256" key="4">
    <source>
        <dbReference type="PROSITE-ProRule" id="PRU00175"/>
    </source>
</evidence>
<evidence type="ECO:0000256" key="1">
    <source>
        <dbReference type="ARBA" id="ARBA00022723"/>
    </source>
</evidence>
<protein>
    <recommendedName>
        <fullName evidence="6">RING-type domain-containing protein</fullName>
    </recommendedName>
</protein>
<dbReference type="Proteomes" id="UP000011014">
    <property type="component" value="Unassembled WGS sequence"/>
</dbReference>
<dbReference type="SMART" id="SM00184">
    <property type="entry name" value="RING"/>
    <property type="match status" value="1"/>
</dbReference>
<accession>E4XJF8</accession>
<proteinExistence type="predicted"/>
<keyword evidence="2 4" id="KW-0863">Zinc-finger</keyword>
<keyword evidence="5" id="KW-0175">Coiled coil</keyword>
<keyword evidence="9" id="KW-1185">Reference proteome</keyword>
<dbReference type="InterPro" id="IPR001841">
    <property type="entry name" value="Znf_RING"/>
</dbReference>
<dbReference type="SUPFAM" id="SSF57850">
    <property type="entry name" value="RING/U-box"/>
    <property type="match status" value="1"/>
</dbReference>
<dbReference type="Pfam" id="PF14634">
    <property type="entry name" value="zf-RING_5"/>
    <property type="match status" value="1"/>
</dbReference>
<keyword evidence="1" id="KW-0479">Metal-binding</keyword>
<dbReference type="EMBL" id="FN653059">
    <property type="protein sequence ID" value="CBY10601.1"/>
    <property type="molecule type" value="Genomic_DNA"/>
</dbReference>
<evidence type="ECO:0000256" key="2">
    <source>
        <dbReference type="ARBA" id="ARBA00022771"/>
    </source>
</evidence>
<evidence type="ECO:0000313" key="7">
    <source>
        <dbReference type="EMBL" id="CBY10601.1"/>
    </source>
</evidence>